<dbReference type="InterPro" id="IPR051029">
    <property type="entry name" value="mRNA_Capping_Enz/RNA_Phosphat"/>
</dbReference>
<comment type="caution">
    <text evidence="19">The sequence shown here is derived from an EMBL/GenBank/DDBJ whole genome shotgun (WGS) entry which is preliminary data.</text>
</comment>
<proteinExistence type="inferred from homology"/>
<gene>
    <name evidence="19" type="ORF">B0A49_02842</name>
</gene>
<dbReference type="Pfam" id="PF03919">
    <property type="entry name" value="mRNA_cap_C"/>
    <property type="match status" value="1"/>
</dbReference>
<comment type="subcellular location">
    <subcellularLocation>
        <location evidence="1">Nucleus</location>
    </subcellularLocation>
</comment>
<evidence type="ECO:0000256" key="15">
    <source>
        <dbReference type="ARBA" id="ARBA00047082"/>
    </source>
</evidence>
<dbReference type="GO" id="GO:0005524">
    <property type="term" value="F:ATP binding"/>
    <property type="evidence" value="ECO:0007669"/>
    <property type="project" value="InterPro"/>
</dbReference>
<evidence type="ECO:0000313" key="19">
    <source>
        <dbReference type="EMBL" id="TKA73781.1"/>
    </source>
</evidence>
<dbReference type="STRING" id="331657.A0A4U0XCA6"/>
<evidence type="ECO:0000256" key="1">
    <source>
        <dbReference type="ARBA" id="ARBA00004123"/>
    </source>
</evidence>
<feature type="region of interest" description="Disordered" evidence="16">
    <location>
        <begin position="579"/>
        <end position="617"/>
    </location>
</feature>
<dbReference type="SUPFAM" id="SSF50249">
    <property type="entry name" value="Nucleic acid-binding proteins"/>
    <property type="match status" value="1"/>
</dbReference>
<keyword evidence="7" id="KW-0548">Nucleotidyltransferase</keyword>
<feature type="domain" description="mRNA capping enzyme C-terminal" evidence="18">
    <location>
        <begin position="440"/>
        <end position="568"/>
    </location>
</feature>
<protein>
    <recommendedName>
        <fullName evidence="4">mRNA-capping enzyme subunit alpha</fullName>
        <ecNumber evidence="3">2.7.7.50</ecNumber>
    </recommendedName>
    <alternativeName>
        <fullName evidence="12">GTP--RNA guanylyltransferase</fullName>
    </alternativeName>
    <alternativeName>
        <fullName evidence="13">mRNA guanylyltransferase</fullName>
    </alternativeName>
</protein>
<evidence type="ECO:0000256" key="12">
    <source>
        <dbReference type="ARBA" id="ARBA00029909"/>
    </source>
</evidence>
<dbReference type="GO" id="GO:0006370">
    <property type="term" value="P:7-methylguanosine mRNA capping"/>
    <property type="evidence" value="ECO:0007669"/>
    <property type="project" value="UniProtKB-KW"/>
</dbReference>
<dbReference type="InterPro" id="IPR012340">
    <property type="entry name" value="NA-bd_OB-fold"/>
</dbReference>
<dbReference type="PANTHER" id="PTHR10367">
    <property type="entry name" value="MRNA-CAPPING ENZYME"/>
    <property type="match status" value="1"/>
</dbReference>
<evidence type="ECO:0000256" key="8">
    <source>
        <dbReference type="ARBA" id="ARBA00022741"/>
    </source>
</evidence>
<evidence type="ECO:0000256" key="11">
    <source>
        <dbReference type="ARBA" id="ARBA00023242"/>
    </source>
</evidence>
<evidence type="ECO:0000256" key="6">
    <source>
        <dbReference type="ARBA" id="ARBA00022679"/>
    </source>
</evidence>
<dbReference type="OrthoDB" id="200924at2759"/>
<reference evidence="19 20" key="1">
    <citation type="submission" date="2017-03" db="EMBL/GenBank/DDBJ databases">
        <title>Genomes of endolithic fungi from Antarctica.</title>
        <authorList>
            <person name="Coleine C."/>
            <person name="Masonjones S."/>
            <person name="Stajich J.E."/>
        </authorList>
    </citation>
    <scope>NUCLEOTIDE SEQUENCE [LARGE SCALE GENOMIC DNA]</scope>
    <source>
        <strain evidence="19 20">CCFEE 5187</strain>
    </source>
</reference>
<dbReference type="Proteomes" id="UP000308768">
    <property type="component" value="Unassembled WGS sequence"/>
</dbReference>
<dbReference type="PANTHER" id="PTHR10367:SF17">
    <property type="entry name" value="MRNA-CAPPING ENZYME"/>
    <property type="match status" value="1"/>
</dbReference>
<dbReference type="EMBL" id="NAJN01000408">
    <property type="protein sequence ID" value="TKA73781.1"/>
    <property type="molecule type" value="Genomic_DNA"/>
</dbReference>
<evidence type="ECO:0000256" key="5">
    <source>
        <dbReference type="ARBA" id="ARBA00022664"/>
    </source>
</evidence>
<keyword evidence="10" id="KW-0342">GTP-binding</keyword>
<evidence type="ECO:0000256" key="9">
    <source>
        <dbReference type="ARBA" id="ARBA00023042"/>
    </source>
</evidence>
<comment type="catalytic activity">
    <reaction evidence="14">
        <text>a 5'-end diphospho-ribonucleoside in mRNA + GTP + H(+) = a 5'-end (5'-triphosphoguanosine)-ribonucleoside in mRNA + diphosphate</text>
        <dbReference type="Rhea" id="RHEA:67012"/>
        <dbReference type="Rhea" id="RHEA-COMP:17165"/>
        <dbReference type="Rhea" id="RHEA-COMP:17166"/>
        <dbReference type="ChEBI" id="CHEBI:15378"/>
        <dbReference type="ChEBI" id="CHEBI:33019"/>
        <dbReference type="ChEBI" id="CHEBI:37565"/>
        <dbReference type="ChEBI" id="CHEBI:167616"/>
        <dbReference type="ChEBI" id="CHEBI:167617"/>
        <dbReference type="EC" id="2.7.7.50"/>
    </reaction>
    <physiologicalReaction direction="left-to-right" evidence="14">
        <dbReference type="Rhea" id="RHEA:67013"/>
    </physiologicalReaction>
</comment>
<sequence>MSITVMFYFPDNVQDNEANLDFFVRRLEQYYKTTELPNWSIQHQLFQSTKAPRHSIACDPFATRWMALMNFSDYSERTYISIWSPSASQHEDKDLCTITISPDQTDEFVQLLGEKYSTLWSPRPRAAYIPNGRAFQANGFSVKIADVKDNAEQQRHRGVIVSVSAPTVLRPEDSVLSDEELLQSKIEARTHGLLSIALMGGAVPLLSDVGEKADNELADHYRREVARLLNRRQLSFPGAQPVSFCRHHIEELQRTDYLLCEKTDGIRCLLYFTKDESGNEMHFLIDRKNDYYLVPQLTLHFPLPDQPPTTFHTDTLIDGELVIDALPDGREEKNYLVFDCMMLDNRSYIEKPLDKRIGAFSEFVFKPYDKLLKEYPEEIEHQAFIVKFKAMQKSYGTEMMFRDILPNLPHGNDGLVFTCKDTPYMFGTDQHILKWKPPHENTVDFKLQMGDFPMFDPQDGEEGLIPDYHAMPSFELLVHYERNDDRFFAHLYVTEDEWQLLKSLNQQLDGRIIECYKDSTATPSRWRFKKDKDGTPRFRDDKIDANHISTVNSVLQSFEDGVSERDLIGAASMIAKAWKKRHPEEEQAKKRMAQRTIPGAPNGTNGQPALQRNGTAH</sequence>
<dbReference type="InterPro" id="IPR001339">
    <property type="entry name" value="mRNA_cap_enzyme_adenylation"/>
</dbReference>
<evidence type="ECO:0000256" key="4">
    <source>
        <dbReference type="ARBA" id="ARBA00019171"/>
    </source>
</evidence>
<keyword evidence="6" id="KW-0808">Transferase</keyword>
<name>A0A4U0XCA6_9PEZI</name>
<comment type="subunit">
    <text evidence="15">Heterodimer. The mRNA-capping enzyme is composed of two separate chains alpha and beta, respectively a mRNA guanylyltransferase and an mRNA 5'-triphosphate monophosphatase.</text>
</comment>
<dbReference type="GO" id="GO:0004484">
    <property type="term" value="F:mRNA guanylyltransferase activity"/>
    <property type="evidence" value="ECO:0007669"/>
    <property type="project" value="UniProtKB-EC"/>
</dbReference>
<dbReference type="EC" id="2.7.7.50" evidence="3"/>
<organism evidence="19 20">
    <name type="scientific">Cryomyces minteri</name>
    <dbReference type="NCBI Taxonomy" id="331657"/>
    <lineage>
        <taxon>Eukaryota</taxon>
        <taxon>Fungi</taxon>
        <taxon>Dikarya</taxon>
        <taxon>Ascomycota</taxon>
        <taxon>Pezizomycotina</taxon>
        <taxon>Dothideomycetes</taxon>
        <taxon>Dothideomycetes incertae sedis</taxon>
        <taxon>Cryomyces</taxon>
    </lineage>
</organism>
<keyword evidence="5" id="KW-0507">mRNA processing</keyword>
<evidence type="ECO:0000259" key="18">
    <source>
        <dbReference type="Pfam" id="PF03919"/>
    </source>
</evidence>
<dbReference type="InterPro" id="IPR013846">
    <property type="entry name" value="mRNA_cap_enzyme_C"/>
</dbReference>
<evidence type="ECO:0000256" key="2">
    <source>
        <dbReference type="ARBA" id="ARBA00010237"/>
    </source>
</evidence>
<evidence type="ECO:0000256" key="7">
    <source>
        <dbReference type="ARBA" id="ARBA00022695"/>
    </source>
</evidence>
<dbReference type="CDD" id="cd07895">
    <property type="entry name" value="Adenylation_mRNA_capping"/>
    <property type="match status" value="1"/>
</dbReference>
<evidence type="ECO:0000256" key="13">
    <source>
        <dbReference type="ARBA" id="ARBA00030702"/>
    </source>
</evidence>
<dbReference type="GO" id="GO:0005525">
    <property type="term" value="F:GTP binding"/>
    <property type="evidence" value="ECO:0007669"/>
    <property type="project" value="UniProtKB-KW"/>
</dbReference>
<dbReference type="Gene3D" id="3.30.470.30">
    <property type="entry name" value="DNA ligase/mRNA capping enzyme"/>
    <property type="match status" value="1"/>
</dbReference>
<evidence type="ECO:0000313" key="20">
    <source>
        <dbReference type="Proteomes" id="UP000308768"/>
    </source>
</evidence>
<dbReference type="SUPFAM" id="SSF56091">
    <property type="entry name" value="DNA ligase/mRNA capping enzyme, catalytic domain"/>
    <property type="match status" value="1"/>
</dbReference>
<dbReference type="Gene3D" id="2.40.50.140">
    <property type="entry name" value="Nucleic acid-binding proteins"/>
    <property type="match status" value="1"/>
</dbReference>
<dbReference type="FunFam" id="3.30.470.30:FF:000011">
    <property type="entry name" value="mRNA-capping enzyme subunit alpha"/>
    <property type="match status" value="1"/>
</dbReference>
<keyword evidence="8" id="KW-0547">Nucleotide-binding</keyword>
<evidence type="ECO:0000259" key="17">
    <source>
        <dbReference type="Pfam" id="PF01331"/>
    </source>
</evidence>
<comment type="similarity">
    <text evidence="2">Belongs to the eukaryotic GTase family.</text>
</comment>
<keyword evidence="11" id="KW-0539">Nucleus</keyword>
<dbReference type="GO" id="GO:0005634">
    <property type="term" value="C:nucleus"/>
    <property type="evidence" value="ECO:0007669"/>
    <property type="project" value="UniProtKB-SubCell"/>
</dbReference>
<dbReference type="Pfam" id="PF01331">
    <property type="entry name" value="mRNA_cap_enzyme"/>
    <property type="match status" value="1"/>
</dbReference>
<evidence type="ECO:0000256" key="16">
    <source>
        <dbReference type="SAM" id="MobiDB-lite"/>
    </source>
</evidence>
<feature type="domain" description="mRNA capping enzyme adenylation" evidence="17">
    <location>
        <begin position="240"/>
        <end position="436"/>
    </location>
</feature>
<evidence type="ECO:0000256" key="10">
    <source>
        <dbReference type="ARBA" id="ARBA00023134"/>
    </source>
</evidence>
<keyword evidence="20" id="KW-1185">Reference proteome</keyword>
<evidence type="ECO:0000256" key="3">
    <source>
        <dbReference type="ARBA" id="ARBA00012475"/>
    </source>
</evidence>
<keyword evidence="9" id="KW-0506">mRNA capping</keyword>
<feature type="compositionally biased region" description="Polar residues" evidence="16">
    <location>
        <begin position="602"/>
        <end position="617"/>
    </location>
</feature>
<dbReference type="AlphaFoldDB" id="A0A4U0XCA6"/>
<accession>A0A4U0XCA6</accession>
<evidence type="ECO:0000256" key="14">
    <source>
        <dbReference type="ARBA" id="ARBA00044624"/>
    </source>
</evidence>